<dbReference type="InterPro" id="IPR023088">
    <property type="entry name" value="PDEase"/>
</dbReference>
<evidence type="ECO:0000256" key="10">
    <source>
        <dbReference type="RuleBase" id="RU363067"/>
    </source>
</evidence>
<evidence type="ECO:0000256" key="8">
    <source>
        <dbReference type="PIRSR" id="PIRSR623088-2"/>
    </source>
</evidence>
<dbReference type="GO" id="GO:0005216">
    <property type="term" value="F:monoatomic ion channel activity"/>
    <property type="evidence" value="ECO:0007669"/>
    <property type="project" value="InterPro"/>
</dbReference>
<evidence type="ECO:0000256" key="3">
    <source>
        <dbReference type="ARBA" id="ARBA00022723"/>
    </source>
</evidence>
<evidence type="ECO:0000313" key="15">
    <source>
        <dbReference type="Proteomes" id="UP001515480"/>
    </source>
</evidence>
<comment type="caution">
    <text evidence="14">The sequence shown here is derived from an EMBL/GenBank/DDBJ whole genome shotgun (WGS) entry which is preliminary data.</text>
</comment>
<dbReference type="GO" id="GO:0016020">
    <property type="term" value="C:membrane"/>
    <property type="evidence" value="ECO:0007669"/>
    <property type="project" value="UniProtKB-SubCell"/>
</dbReference>
<dbReference type="Pfam" id="PF00520">
    <property type="entry name" value="Ion_trans"/>
    <property type="match status" value="1"/>
</dbReference>
<feature type="region of interest" description="Disordered" evidence="11">
    <location>
        <begin position="243"/>
        <end position="284"/>
    </location>
</feature>
<sequence length="640" mass="72847">MSEGARVSQANGEAATGPMDRRARWRKVLDDVHTEFMVSGFVLLYMLLVLIDLVLYEDSCEVGSGEDESFGSRWSFYFNYVDMGFLVVFIMEILVRLYAYGPRYFMDCINGLDAAIIIMGSITQAMVLADFVFTSNLSFLRIVRLVRLVRLFIVMNKVQNARTAFKRTKYLKLGSPVERVMDLLNDMKTRTEEEDNEADILWIMHLIASDKLYSIDINSIGAGQDAEMAAYLTGDIGLKKHHHHGYDDDDEDGHAAHGRNSGHSDDSEHRRADSTYVQEEMSKEGTRIEEIVATPAMQPHIAGIHKWDLDVFDFADKAQGSGLVVAMHTLLQGYGLIDKFRISTHRLLTFTRRIADGYRAENPYHNSTHALDVLLNTNYFLRHAVLSDLIQPIDRLAALVASLIHDYQHPGLNNVFLQATKHDYAITYNDNSILESHHVAASWKVLLHDECNFLKGLSREQYLEIRDTIIQLVLGTDMKYHFEHYTKFKTKVQSETFKPGCAREDVKFLMSITMHTADIANPAKPMKYCLQWTELVMEEFFRQGDLEQQLGMPISPFYDRTKNNTAQCQIGFINVLVRPLYAEVTALLGEPAKSECFGALEANLKGWETHGNELFKEFAAGHVPAGISSKQRMSFREMKD</sequence>
<keyword evidence="5 12" id="KW-1133">Transmembrane helix</keyword>
<feature type="active site" description="Proton donor" evidence="7">
    <location>
        <position position="365"/>
    </location>
</feature>
<evidence type="ECO:0000256" key="6">
    <source>
        <dbReference type="ARBA" id="ARBA00023136"/>
    </source>
</evidence>
<feature type="binding site" evidence="8">
    <location>
        <position position="569"/>
    </location>
    <ligand>
        <name>AMP</name>
        <dbReference type="ChEBI" id="CHEBI:456215"/>
    </ligand>
</feature>
<feature type="binding site" evidence="9">
    <location>
        <position position="518"/>
    </location>
    <ligand>
        <name>Zn(2+)</name>
        <dbReference type="ChEBI" id="CHEBI:29105"/>
        <label>1</label>
    </ligand>
</feature>
<dbReference type="SUPFAM" id="SSF81324">
    <property type="entry name" value="Voltage-gated potassium channels"/>
    <property type="match status" value="1"/>
</dbReference>
<protein>
    <recommendedName>
        <fullName evidence="10">Phosphodiesterase</fullName>
        <ecNumber evidence="10">3.1.4.-</ecNumber>
    </recommendedName>
</protein>
<feature type="binding site" evidence="8">
    <location>
        <begin position="365"/>
        <end position="369"/>
    </location>
    <ligand>
        <name>AMP</name>
        <dbReference type="ChEBI" id="CHEBI:456215"/>
    </ligand>
</feature>
<feature type="binding site" evidence="9">
    <location>
        <position position="406"/>
    </location>
    <ligand>
        <name>Zn(2+)</name>
        <dbReference type="ChEBI" id="CHEBI:29105"/>
        <label>2</label>
    </ligand>
</feature>
<name>A0AB34ILI3_PRYPA</name>
<evidence type="ECO:0000256" key="12">
    <source>
        <dbReference type="SAM" id="Phobius"/>
    </source>
</evidence>
<dbReference type="PROSITE" id="PS51845">
    <property type="entry name" value="PDEASE_I_2"/>
    <property type="match status" value="1"/>
</dbReference>
<dbReference type="SUPFAM" id="SSF109604">
    <property type="entry name" value="HD-domain/PDEase-like"/>
    <property type="match status" value="1"/>
</dbReference>
<feature type="binding site" evidence="8">
    <location>
        <position position="406"/>
    </location>
    <ligand>
        <name>AMP</name>
        <dbReference type="ChEBI" id="CHEBI:456215"/>
    </ligand>
</feature>
<keyword evidence="15" id="KW-1185">Reference proteome</keyword>
<feature type="domain" description="PDEase" evidence="13">
    <location>
        <begin position="284"/>
        <end position="614"/>
    </location>
</feature>
<dbReference type="GO" id="GO:0007165">
    <property type="term" value="P:signal transduction"/>
    <property type="evidence" value="ECO:0007669"/>
    <property type="project" value="InterPro"/>
</dbReference>
<feature type="transmembrane region" description="Helical" evidence="12">
    <location>
        <begin position="76"/>
        <end position="99"/>
    </location>
</feature>
<dbReference type="Gene3D" id="1.20.120.350">
    <property type="entry name" value="Voltage-gated potassium channels. Chain C"/>
    <property type="match status" value="1"/>
</dbReference>
<evidence type="ECO:0000256" key="2">
    <source>
        <dbReference type="ARBA" id="ARBA00022692"/>
    </source>
</evidence>
<dbReference type="Gene3D" id="1.10.1300.10">
    <property type="entry name" value="3'5'-cyclic nucleotide phosphodiesterase, catalytic domain"/>
    <property type="match status" value="1"/>
</dbReference>
<evidence type="ECO:0000256" key="11">
    <source>
        <dbReference type="SAM" id="MobiDB-lite"/>
    </source>
</evidence>
<feature type="binding site" evidence="9">
    <location>
        <position position="405"/>
    </location>
    <ligand>
        <name>Zn(2+)</name>
        <dbReference type="ChEBI" id="CHEBI:29105"/>
        <label>1</label>
    </ligand>
</feature>
<keyword evidence="2 12" id="KW-0812">Transmembrane</keyword>
<dbReference type="GO" id="GO:0004114">
    <property type="term" value="F:3',5'-cyclic-nucleotide phosphodiesterase activity"/>
    <property type="evidence" value="ECO:0007669"/>
    <property type="project" value="InterPro"/>
</dbReference>
<dbReference type="EMBL" id="JBGBPQ010000022">
    <property type="protein sequence ID" value="KAL1502980.1"/>
    <property type="molecule type" value="Genomic_DNA"/>
</dbReference>
<dbReference type="InterPro" id="IPR003607">
    <property type="entry name" value="HD/PDEase_dom"/>
</dbReference>
<keyword evidence="4 10" id="KW-0378">Hydrolase</keyword>
<dbReference type="InterPro" id="IPR036971">
    <property type="entry name" value="PDEase_catalytic_dom_sf"/>
</dbReference>
<evidence type="ECO:0000256" key="7">
    <source>
        <dbReference type="PIRSR" id="PIRSR623088-1"/>
    </source>
</evidence>
<dbReference type="PROSITE" id="PS00126">
    <property type="entry name" value="PDEASE_I_1"/>
    <property type="match status" value="1"/>
</dbReference>
<evidence type="ECO:0000256" key="1">
    <source>
        <dbReference type="ARBA" id="ARBA00004141"/>
    </source>
</evidence>
<comment type="subcellular location">
    <subcellularLocation>
        <location evidence="1">Membrane</location>
        <topology evidence="1">Multi-pass membrane protein</topology>
    </subcellularLocation>
</comment>
<dbReference type="InterPro" id="IPR023174">
    <property type="entry name" value="PDEase_CS"/>
</dbReference>
<evidence type="ECO:0000256" key="5">
    <source>
        <dbReference type="ARBA" id="ARBA00022989"/>
    </source>
</evidence>
<evidence type="ECO:0000259" key="13">
    <source>
        <dbReference type="PROSITE" id="PS51845"/>
    </source>
</evidence>
<dbReference type="EC" id="3.1.4.-" evidence="10"/>
<gene>
    <name evidence="14" type="ORF">AB1Y20_011050</name>
</gene>
<dbReference type="PRINTS" id="PR00387">
    <property type="entry name" value="PDIESTERASE1"/>
</dbReference>
<keyword evidence="6 12" id="KW-0472">Membrane</keyword>
<dbReference type="Proteomes" id="UP001515480">
    <property type="component" value="Unassembled WGS sequence"/>
</dbReference>
<evidence type="ECO:0000256" key="4">
    <source>
        <dbReference type="ARBA" id="ARBA00022801"/>
    </source>
</evidence>
<comment type="cofactor">
    <cofactor evidence="10">
        <name>a divalent metal cation</name>
        <dbReference type="ChEBI" id="CHEBI:60240"/>
    </cofactor>
    <text evidence="10">Binds 2 divalent metal cations per subunit. Site 1 may preferentially bind zinc ions, while site 2 has a preference for magnesium and/or manganese ions.</text>
</comment>
<feature type="binding site" evidence="9">
    <location>
        <position position="406"/>
    </location>
    <ligand>
        <name>Zn(2+)</name>
        <dbReference type="ChEBI" id="CHEBI:29105"/>
        <label>1</label>
    </ligand>
</feature>
<dbReference type="GO" id="GO:0046872">
    <property type="term" value="F:metal ion binding"/>
    <property type="evidence" value="ECO:0007669"/>
    <property type="project" value="UniProtKB-KW"/>
</dbReference>
<dbReference type="InterPro" id="IPR002073">
    <property type="entry name" value="PDEase_catalytic_dom"/>
</dbReference>
<feature type="transmembrane region" description="Helical" evidence="12">
    <location>
        <begin position="36"/>
        <end position="56"/>
    </location>
</feature>
<dbReference type="CDD" id="cd00077">
    <property type="entry name" value="HDc"/>
    <property type="match status" value="1"/>
</dbReference>
<keyword evidence="3 9" id="KW-0479">Metal-binding</keyword>
<dbReference type="PANTHER" id="PTHR11347">
    <property type="entry name" value="CYCLIC NUCLEOTIDE PHOSPHODIESTERASE"/>
    <property type="match status" value="1"/>
</dbReference>
<dbReference type="Pfam" id="PF00233">
    <property type="entry name" value="PDEase_I"/>
    <property type="match status" value="1"/>
</dbReference>
<feature type="transmembrane region" description="Helical" evidence="12">
    <location>
        <begin position="111"/>
        <end position="133"/>
    </location>
</feature>
<organism evidence="14 15">
    <name type="scientific">Prymnesium parvum</name>
    <name type="common">Toxic golden alga</name>
    <dbReference type="NCBI Taxonomy" id="97485"/>
    <lineage>
        <taxon>Eukaryota</taxon>
        <taxon>Haptista</taxon>
        <taxon>Haptophyta</taxon>
        <taxon>Prymnesiophyceae</taxon>
        <taxon>Prymnesiales</taxon>
        <taxon>Prymnesiaceae</taxon>
        <taxon>Prymnesium</taxon>
    </lineage>
</organism>
<proteinExistence type="inferred from homology"/>
<evidence type="ECO:0000256" key="9">
    <source>
        <dbReference type="PIRSR" id="PIRSR623088-3"/>
    </source>
</evidence>
<comment type="similarity">
    <text evidence="10">Belongs to the cyclic nucleotide phosphodiesterase family.</text>
</comment>
<accession>A0AB34ILI3</accession>
<dbReference type="InterPro" id="IPR027359">
    <property type="entry name" value="Volt_channel_dom_sf"/>
</dbReference>
<evidence type="ECO:0000313" key="14">
    <source>
        <dbReference type="EMBL" id="KAL1502980.1"/>
    </source>
</evidence>
<feature type="binding site" evidence="9">
    <location>
        <position position="369"/>
    </location>
    <ligand>
        <name>Zn(2+)</name>
        <dbReference type="ChEBI" id="CHEBI:29105"/>
        <label>1</label>
    </ligand>
</feature>
<feature type="binding site" evidence="8">
    <location>
        <position position="518"/>
    </location>
    <ligand>
        <name>AMP</name>
        <dbReference type="ChEBI" id="CHEBI:456215"/>
    </ligand>
</feature>
<dbReference type="InterPro" id="IPR005821">
    <property type="entry name" value="Ion_trans_dom"/>
</dbReference>
<feature type="compositionally biased region" description="Basic and acidic residues" evidence="11">
    <location>
        <begin position="262"/>
        <end position="273"/>
    </location>
</feature>
<reference evidence="14 15" key="1">
    <citation type="journal article" date="2024" name="Science">
        <title>Giant polyketide synthase enzymes in the biosynthesis of giant marine polyether toxins.</title>
        <authorList>
            <person name="Fallon T.R."/>
            <person name="Shende V.V."/>
            <person name="Wierzbicki I.H."/>
            <person name="Pendleton A.L."/>
            <person name="Watervoot N.F."/>
            <person name="Auber R.P."/>
            <person name="Gonzalez D.J."/>
            <person name="Wisecaver J.H."/>
            <person name="Moore B.S."/>
        </authorList>
    </citation>
    <scope>NUCLEOTIDE SEQUENCE [LARGE SCALE GENOMIC DNA]</scope>
    <source>
        <strain evidence="14 15">12B1</strain>
    </source>
</reference>
<dbReference type="AlphaFoldDB" id="A0AB34ILI3"/>